<dbReference type="AlphaFoldDB" id="A0A173VSG6"/>
<dbReference type="SUPFAM" id="SSF158745">
    <property type="entry name" value="LanC-like"/>
    <property type="match status" value="1"/>
</dbReference>
<dbReference type="Pfam" id="PF05147">
    <property type="entry name" value="LANC_like"/>
    <property type="match status" value="1"/>
</dbReference>
<name>A0A173VSG6_PARDI</name>
<dbReference type="InterPro" id="IPR007822">
    <property type="entry name" value="LANC-like"/>
</dbReference>
<sequence>MNTEKDILLRRIANHLILHSIDIEDIGLFHGKMGVVLFFAHYARYTDSAIYDDFAGELLEEICENIPETLPINLETGLCGIGWGIEYLIQNGFMEGDSNEILTEIDKKVMERDLRRIKDLSLETGLMGISSYINIRINNADITAIHTNFDDLFLLEWNLICNNKIILDKKQAILQIIGSFPKNEDIHSWEFGLHQGSSGYGLRWILEETPVYSG</sequence>
<dbReference type="OrthoDB" id="1092992at2"/>
<accession>A0A173VSG6</accession>
<reference evidence="2 4" key="2">
    <citation type="journal article" date="2019" name="Nat. Med.">
        <title>A library of human gut bacterial isolates paired with longitudinal multiomics data enables mechanistic microbiome research.</title>
        <authorList>
            <person name="Poyet M."/>
            <person name="Groussin M."/>
            <person name="Gibbons S.M."/>
            <person name="Avila-Pacheco J."/>
            <person name="Jiang X."/>
            <person name="Kearney S.M."/>
            <person name="Perrotta A.R."/>
            <person name="Berdy B."/>
            <person name="Zhao S."/>
            <person name="Lieberman T.D."/>
            <person name="Swanson P.K."/>
            <person name="Smith M."/>
            <person name="Roesemann S."/>
            <person name="Alexander J.E."/>
            <person name="Rich S.A."/>
            <person name="Livny J."/>
            <person name="Vlamakis H."/>
            <person name="Clish C."/>
            <person name="Bullock K."/>
            <person name="Deik A."/>
            <person name="Scott J."/>
            <person name="Pierce K.A."/>
            <person name="Xavier R.J."/>
            <person name="Alm E.J."/>
        </authorList>
    </citation>
    <scope>NUCLEOTIDE SEQUENCE [LARGE SCALE GENOMIC DNA]</scope>
    <source>
        <strain evidence="2 4">BIOML-A20</strain>
    </source>
</reference>
<evidence type="ECO:0000313" key="2">
    <source>
        <dbReference type="EMBL" id="MSB71813.1"/>
    </source>
</evidence>
<gene>
    <name evidence="1" type="ORF">ERS852429_03437</name>
    <name evidence="2" type="ORF">GKD70_00645</name>
</gene>
<dbReference type="EMBL" id="CYXP01000009">
    <property type="protein sequence ID" value="CUN29700.1"/>
    <property type="molecule type" value="Genomic_DNA"/>
</dbReference>
<dbReference type="Proteomes" id="UP000441609">
    <property type="component" value="Unassembled WGS sequence"/>
</dbReference>
<reference evidence="1 3" key="1">
    <citation type="submission" date="2015-09" db="EMBL/GenBank/DDBJ databases">
        <authorList>
            <consortium name="Pathogen Informatics"/>
        </authorList>
    </citation>
    <scope>NUCLEOTIDE SEQUENCE [LARGE SCALE GENOMIC DNA]</scope>
    <source>
        <strain evidence="1 3">2789STDY5608872</strain>
    </source>
</reference>
<proteinExistence type="predicted"/>
<evidence type="ECO:0000313" key="4">
    <source>
        <dbReference type="Proteomes" id="UP000441609"/>
    </source>
</evidence>
<evidence type="ECO:0000313" key="1">
    <source>
        <dbReference type="EMBL" id="CUN29700.1"/>
    </source>
</evidence>
<evidence type="ECO:0000313" key="3">
    <source>
        <dbReference type="Proteomes" id="UP000095591"/>
    </source>
</evidence>
<dbReference type="Proteomes" id="UP000095591">
    <property type="component" value="Unassembled WGS sequence"/>
</dbReference>
<protein>
    <submittedName>
        <fullName evidence="1">Lantibiotic modifying enzyme</fullName>
    </submittedName>
</protein>
<dbReference type="GO" id="GO:0031179">
    <property type="term" value="P:peptide modification"/>
    <property type="evidence" value="ECO:0007669"/>
    <property type="project" value="InterPro"/>
</dbReference>
<dbReference type="EMBL" id="WKMO01000001">
    <property type="protein sequence ID" value="MSB71813.1"/>
    <property type="molecule type" value="Genomic_DNA"/>
</dbReference>
<organism evidence="1 3">
    <name type="scientific">Parabacteroides distasonis</name>
    <dbReference type="NCBI Taxonomy" id="823"/>
    <lineage>
        <taxon>Bacteria</taxon>
        <taxon>Pseudomonadati</taxon>
        <taxon>Bacteroidota</taxon>
        <taxon>Bacteroidia</taxon>
        <taxon>Bacteroidales</taxon>
        <taxon>Tannerellaceae</taxon>
        <taxon>Parabacteroides</taxon>
    </lineage>
</organism>
<dbReference type="Gene3D" id="1.50.10.20">
    <property type="match status" value="1"/>
</dbReference>
<dbReference type="RefSeq" id="WP_005860068.1">
    <property type="nucleotide sequence ID" value="NZ_BQOC01000011.1"/>
</dbReference>